<dbReference type="InterPro" id="IPR036280">
    <property type="entry name" value="Multihaem_cyt_sf"/>
</dbReference>
<evidence type="ECO:0000256" key="6">
    <source>
        <dbReference type="ARBA" id="ARBA00022723"/>
    </source>
</evidence>
<gene>
    <name evidence="10" type="ORF">OL497_23490</name>
</gene>
<feature type="signal peptide" evidence="9">
    <location>
        <begin position="1"/>
        <end position="26"/>
    </location>
</feature>
<evidence type="ECO:0000256" key="1">
    <source>
        <dbReference type="ARBA" id="ARBA00003196"/>
    </source>
</evidence>
<evidence type="ECO:0000256" key="9">
    <source>
        <dbReference type="SAM" id="SignalP"/>
    </source>
</evidence>
<keyword evidence="4" id="KW-0602">Photosynthesis</keyword>
<sequence length="133" mass="14780">MRIKNTFAVAAAFVVAGSLCSLSLPAAKEGPANLKVLPKNIPHEELMTVMRGFNTALGVKCGFCHAQQKEDAKKLDFASDANPHKDVARDMMRMTRRINRKFFRESETMTITCYSCHHGNETPKSKPDVPEAK</sequence>
<keyword evidence="7" id="KW-0249">Electron transport</keyword>
<keyword evidence="11" id="KW-1185">Reference proteome</keyword>
<proteinExistence type="predicted"/>
<name>A0ABT3IT30_9BACT</name>
<reference evidence="10 11" key="1">
    <citation type="submission" date="2022-10" db="EMBL/GenBank/DDBJ databases">
        <title>Chitinophaga nivalis PC15 sp. nov., isolated from Pyeongchang county, South Korea.</title>
        <authorList>
            <person name="Trinh H.N."/>
        </authorList>
    </citation>
    <scope>NUCLEOTIDE SEQUENCE [LARGE SCALE GENOMIC DNA]</scope>
    <source>
        <strain evidence="10 11">PC14</strain>
    </source>
</reference>
<evidence type="ECO:0000256" key="8">
    <source>
        <dbReference type="ARBA" id="ARBA00023004"/>
    </source>
</evidence>
<dbReference type="RefSeq" id="WP_264733696.1">
    <property type="nucleotide sequence ID" value="NZ_JAPDNR010000001.1"/>
</dbReference>
<dbReference type="Gene3D" id="1.10.468.10">
    <property type="entry name" value="Photosynthetic Reaction Center, subunit C, domain 2"/>
    <property type="match status" value="1"/>
</dbReference>
<evidence type="ECO:0000313" key="10">
    <source>
        <dbReference type="EMBL" id="MCW3486880.1"/>
    </source>
</evidence>
<feature type="chain" id="PRO_5047136735" description="Photosynthetic reaction center cytochrome c subunit" evidence="9">
    <location>
        <begin position="27"/>
        <end position="133"/>
    </location>
</feature>
<evidence type="ECO:0000256" key="2">
    <source>
        <dbReference type="ARBA" id="ARBA00015978"/>
    </source>
</evidence>
<evidence type="ECO:0000256" key="3">
    <source>
        <dbReference type="ARBA" id="ARBA00022448"/>
    </source>
</evidence>
<protein>
    <recommendedName>
        <fullName evidence="2">Photosynthetic reaction center cytochrome c subunit</fullName>
    </recommendedName>
</protein>
<dbReference type="Pfam" id="PF02276">
    <property type="entry name" value="CytoC_RC"/>
    <property type="match status" value="1"/>
</dbReference>
<accession>A0ABT3IT30</accession>
<evidence type="ECO:0000313" key="11">
    <source>
        <dbReference type="Proteomes" id="UP001207742"/>
    </source>
</evidence>
<keyword evidence="9" id="KW-0732">Signal</keyword>
<dbReference type="Proteomes" id="UP001207742">
    <property type="component" value="Unassembled WGS sequence"/>
</dbReference>
<dbReference type="SUPFAM" id="SSF48695">
    <property type="entry name" value="Multiheme cytochromes"/>
    <property type="match status" value="1"/>
</dbReference>
<keyword evidence="3" id="KW-0813">Transport</keyword>
<dbReference type="EMBL" id="JAPDNS010000002">
    <property type="protein sequence ID" value="MCW3486880.1"/>
    <property type="molecule type" value="Genomic_DNA"/>
</dbReference>
<keyword evidence="5" id="KW-0349">Heme</keyword>
<dbReference type="InterPro" id="IPR003158">
    <property type="entry name" value="Photosyn_RC_cyt_c-su"/>
</dbReference>
<evidence type="ECO:0000256" key="4">
    <source>
        <dbReference type="ARBA" id="ARBA00022531"/>
    </source>
</evidence>
<comment type="caution">
    <text evidence="10">The sequence shown here is derived from an EMBL/GenBank/DDBJ whole genome shotgun (WGS) entry which is preliminary data.</text>
</comment>
<dbReference type="NCBIfam" id="NF033196">
    <property type="entry name" value="c_type_nonphoto"/>
    <property type="match status" value="1"/>
</dbReference>
<comment type="function">
    <text evidence="1">The reaction center of purple bacteria contains a tightly bound cytochrome molecule which re-reduces the photo oxidized primary electron donor.</text>
</comment>
<keyword evidence="6" id="KW-0479">Metal-binding</keyword>
<evidence type="ECO:0000256" key="5">
    <source>
        <dbReference type="ARBA" id="ARBA00022617"/>
    </source>
</evidence>
<keyword evidence="8" id="KW-0408">Iron</keyword>
<organism evidence="10 11">
    <name type="scientific">Chitinophaga nivalis</name>
    <dbReference type="NCBI Taxonomy" id="2991709"/>
    <lineage>
        <taxon>Bacteria</taxon>
        <taxon>Pseudomonadati</taxon>
        <taxon>Bacteroidota</taxon>
        <taxon>Chitinophagia</taxon>
        <taxon>Chitinophagales</taxon>
        <taxon>Chitinophagaceae</taxon>
        <taxon>Chitinophaga</taxon>
    </lineage>
</organism>
<evidence type="ECO:0000256" key="7">
    <source>
        <dbReference type="ARBA" id="ARBA00022982"/>
    </source>
</evidence>
<dbReference type="InterPro" id="IPR023119">
    <property type="entry name" value="Multihaem_cyt_PRC_cyt_su-like"/>
</dbReference>